<dbReference type="OrthoDB" id="6077919at2759"/>
<dbReference type="Gramene" id="CDP02295">
    <property type="protein sequence ID" value="CDP02295"/>
    <property type="gene ID" value="GSCOC_T00039650001"/>
</dbReference>
<evidence type="ECO:0000313" key="7">
    <source>
        <dbReference type="EMBL" id="CDP02295.1"/>
    </source>
</evidence>
<feature type="domain" description="C2H2-type" evidence="6">
    <location>
        <begin position="112"/>
        <end position="139"/>
    </location>
</feature>
<dbReference type="GO" id="GO:0008270">
    <property type="term" value="F:zinc ion binding"/>
    <property type="evidence" value="ECO:0007669"/>
    <property type="project" value="UniProtKB-KW"/>
</dbReference>
<dbReference type="InterPro" id="IPR036236">
    <property type="entry name" value="Znf_C2H2_sf"/>
</dbReference>
<dbReference type="PROSITE" id="PS50157">
    <property type="entry name" value="ZINC_FINGER_C2H2_2"/>
    <property type="match status" value="4"/>
</dbReference>
<dbReference type="SUPFAM" id="SSF57667">
    <property type="entry name" value="beta-beta-alpha zinc fingers"/>
    <property type="match status" value="4"/>
</dbReference>
<organism evidence="7 8">
    <name type="scientific">Coffea canephora</name>
    <name type="common">Robusta coffee</name>
    <dbReference type="NCBI Taxonomy" id="49390"/>
    <lineage>
        <taxon>Eukaryota</taxon>
        <taxon>Viridiplantae</taxon>
        <taxon>Streptophyta</taxon>
        <taxon>Embryophyta</taxon>
        <taxon>Tracheophyta</taxon>
        <taxon>Spermatophyta</taxon>
        <taxon>Magnoliopsida</taxon>
        <taxon>eudicotyledons</taxon>
        <taxon>Gunneridae</taxon>
        <taxon>Pentapetalae</taxon>
        <taxon>asterids</taxon>
        <taxon>lamiids</taxon>
        <taxon>Gentianales</taxon>
        <taxon>Rubiaceae</taxon>
        <taxon>Ixoroideae</taxon>
        <taxon>Gardenieae complex</taxon>
        <taxon>Bertiereae - Coffeeae clade</taxon>
        <taxon>Coffeeae</taxon>
        <taxon>Coffea</taxon>
    </lineage>
</organism>
<dbReference type="Gene3D" id="3.30.160.60">
    <property type="entry name" value="Classic Zinc Finger"/>
    <property type="match status" value="4"/>
</dbReference>
<keyword evidence="3" id="KW-0862">Zinc</keyword>
<evidence type="ECO:0000313" key="8">
    <source>
        <dbReference type="Proteomes" id="UP000295252"/>
    </source>
</evidence>
<accession>A0A068U189</accession>
<name>A0A068U189_COFCA</name>
<evidence type="ECO:0000256" key="2">
    <source>
        <dbReference type="ARBA" id="ARBA00022771"/>
    </source>
</evidence>
<feature type="domain" description="C2H2-type" evidence="6">
    <location>
        <begin position="421"/>
        <end position="443"/>
    </location>
</feature>
<evidence type="ECO:0000256" key="5">
    <source>
        <dbReference type="SAM" id="MobiDB-lite"/>
    </source>
</evidence>
<feature type="region of interest" description="Disordered" evidence="5">
    <location>
        <begin position="747"/>
        <end position="787"/>
    </location>
</feature>
<dbReference type="AlphaFoldDB" id="A0A068U189"/>
<sequence length="849" mass="92699">MEEVQEQKFVCKFCNKCCFSGKSLGGHMRRHLALIAAAKKEKVKADINAGFGGGYDHDDHHDHEKVDNHSSSMNLENDDHDQDQDNYGLRENPKKSWKISDLRACGPPRKGNICKECGKWFPSSRALAGHMRTHSGKFKGRHPCKKCGKAFDSMRAMYGHMKSHPKRSRVSSESADAISDFDIVYPRKKRSVMRYKSSHSFSYSTANASSSLNENDEVEDAAICLMMLSRGVSNWDGVDCPLVYTDNATSAYFEAKSVSLPEESTKVDAEDVVGNPDEVEMPEKPIEELYSCFFGSANSLSNQNVSQFNELSSEFASGNEKKAELEFRVYEPLCRGEPNESRLLDVSGVELDGSDSAGVVEPLKDQSKAVGMDQEDIQLMDPNPCKKVEINAHAPELEICSSDRADTADEIFKISEKKREYRCRACNMSFSSHRALGGHSNKHKTNGHCSASGTESSHLTDIECNGTSAEAGSDGVAMADLQLTKTKDHECPICFKVFSTGQALGGHKRAHYAGFSESRTKEMTAANQELRDIQNVFDLNLPGITHPGARDDGISLKAWYEPLRAQVLDTLCGRHTITYSLPSHFDIQPPGVDPSTPVTVKPIGSHVPSGYEAPQLSLAYTYSQAMASASAPYYQDPNAAITPYCLNTYAEGITMPSTAAQKLVTANSGSILWTNSTTGSHKTSAWKKCPKKIKVVQSAWCEICRVDCNSKNVLDQHKLGKKHKKNLEKLIVANTSMVAPATISASVPPAASTVSDNPVIGPQENPDKAKSAVSQNGRKKAADAEDLETKRKKIVEGGAAVDAVRTCAICNVVCNSETVFRYHLAGQKHAAMMKKHAQHAFATGVAAAT</sequence>
<dbReference type="InParanoid" id="A0A068U189"/>
<dbReference type="PANTHER" id="PTHR46869">
    <property type="entry name" value="C2H2-LIKE ZINC FINGER PROTEIN"/>
    <property type="match status" value="1"/>
</dbReference>
<proteinExistence type="predicted"/>
<evidence type="ECO:0000256" key="4">
    <source>
        <dbReference type="PROSITE-ProRule" id="PRU00042"/>
    </source>
</evidence>
<keyword evidence="2 4" id="KW-0863">Zinc-finger</keyword>
<evidence type="ECO:0000256" key="1">
    <source>
        <dbReference type="ARBA" id="ARBA00022723"/>
    </source>
</evidence>
<dbReference type="OMA" id="KRAHYAG"/>
<dbReference type="InterPro" id="IPR013087">
    <property type="entry name" value="Znf_C2H2_type"/>
</dbReference>
<dbReference type="STRING" id="49390.A0A068U189"/>
<dbReference type="Pfam" id="PF13912">
    <property type="entry name" value="zf-C2H2_6"/>
    <property type="match status" value="5"/>
</dbReference>
<reference evidence="8" key="1">
    <citation type="journal article" date="2014" name="Science">
        <title>The coffee genome provides insight into the convergent evolution of caffeine biosynthesis.</title>
        <authorList>
            <person name="Denoeud F."/>
            <person name="Carretero-Paulet L."/>
            <person name="Dereeper A."/>
            <person name="Droc G."/>
            <person name="Guyot R."/>
            <person name="Pietrella M."/>
            <person name="Zheng C."/>
            <person name="Alberti A."/>
            <person name="Anthony F."/>
            <person name="Aprea G."/>
            <person name="Aury J.M."/>
            <person name="Bento P."/>
            <person name="Bernard M."/>
            <person name="Bocs S."/>
            <person name="Campa C."/>
            <person name="Cenci A."/>
            <person name="Combes M.C."/>
            <person name="Crouzillat D."/>
            <person name="Da Silva C."/>
            <person name="Daddiego L."/>
            <person name="De Bellis F."/>
            <person name="Dussert S."/>
            <person name="Garsmeur O."/>
            <person name="Gayraud T."/>
            <person name="Guignon V."/>
            <person name="Jahn K."/>
            <person name="Jamilloux V."/>
            <person name="Joet T."/>
            <person name="Labadie K."/>
            <person name="Lan T."/>
            <person name="Leclercq J."/>
            <person name="Lepelley M."/>
            <person name="Leroy T."/>
            <person name="Li L.T."/>
            <person name="Librado P."/>
            <person name="Lopez L."/>
            <person name="Munoz A."/>
            <person name="Noel B."/>
            <person name="Pallavicini A."/>
            <person name="Perrotta G."/>
            <person name="Poncet V."/>
            <person name="Pot D."/>
            <person name="Priyono X."/>
            <person name="Rigoreau M."/>
            <person name="Rouard M."/>
            <person name="Rozas J."/>
            <person name="Tranchant-Dubreuil C."/>
            <person name="VanBuren R."/>
            <person name="Zhang Q."/>
            <person name="Andrade A.C."/>
            <person name="Argout X."/>
            <person name="Bertrand B."/>
            <person name="de Kochko A."/>
            <person name="Graziosi G."/>
            <person name="Henry R.J."/>
            <person name="Jayarama X."/>
            <person name="Ming R."/>
            <person name="Nagai C."/>
            <person name="Rounsley S."/>
            <person name="Sankoff D."/>
            <person name="Giuliano G."/>
            <person name="Albert V.A."/>
            <person name="Wincker P."/>
            <person name="Lashermes P."/>
        </authorList>
    </citation>
    <scope>NUCLEOTIDE SEQUENCE [LARGE SCALE GENOMIC DNA]</scope>
    <source>
        <strain evidence="8">cv. DH200-94</strain>
    </source>
</reference>
<protein>
    <recommendedName>
        <fullName evidence="6">C2H2-type domain-containing protein</fullName>
    </recommendedName>
</protein>
<evidence type="ECO:0000259" key="6">
    <source>
        <dbReference type="PROSITE" id="PS50157"/>
    </source>
</evidence>
<evidence type="ECO:0000256" key="3">
    <source>
        <dbReference type="ARBA" id="ARBA00022833"/>
    </source>
</evidence>
<feature type="compositionally biased region" description="Basic and acidic residues" evidence="5">
    <location>
        <begin position="55"/>
        <end position="68"/>
    </location>
</feature>
<dbReference type="EMBL" id="HG739092">
    <property type="protein sequence ID" value="CDP02295.1"/>
    <property type="molecule type" value="Genomic_DNA"/>
</dbReference>
<dbReference type="SMART" id="SM00355">
    <property type="entry name" value="ZnF_C2H2"/>
    <property type="match status" value="7"/>
</dbReference>
<keyword evidence="8" id="KW-1185">Reference proteome</keyword>
<dbReference type="InterPro" id="IPR003604">
    <property type="entry name" value="Matrin/U1-like-C_Znf_C2H2"/>
</dbReference>
<dbReference type="PANTHER" id="PTHR46869:SF7">
    <property type="entry name" value="ZINC FINGER PROTEIN ZAT9-LIKE"/>
    <property type="match status" value="1"/>
</dbReference>
<dbReference type="Pfam" id="PF12874">
    <property type="entry name" value="zf-met"/>
    <property type="match status" value="2"/>
</dbReference>
<dbReference type="SMART" id="SM00451">
    <property type="entry name" value="ZnF_U1"/>
    <property type="match status" value="2"/>
</dbReference>
<keyword evidence="1" id="KW-0479">Metal-binding</keyword>
<dbReference type="FunFam" id="3.30.160.60:FF:000446">
    <property type="entry name" value="Zinc finger protein"/>
    <property type="match status" value="1"/>
</dbReference>
<feature type="domain" description="C2H2-type" evidence="6">
    <location>
        <begin position="489"/>
        <end position="511"/>
    </location>
</feature>
<dbReference type="PhylomeDB" id="A0A068U189"/>
<feature type="domain" description="C2H2-type" evidence="6">
    <location>
        <begin position="142"/>
        <end position="169"/>
    </location>
</feature>
<dbReference type="GO" id="GO:0003676">
    <property type="term" value="F:nucleic acid binding"/>
    <property type="evidence" value="ECO:0007669"/>
    <property type="project" value="InterPro"/>
</dbReference>
<gene>
    <name evidence="7" type="ORF">GSCOC_T00039650001</name>
</gene>
<dbReference type="PROSITE" id="PS00028">
    <property type="entry name" value="ZINC_FINGER_C2H2_1"/>
    <property type="match status" value="5"/>
</dbReference>
<dbReference type="Proteomes" id="UP000295252">
    <property type="component" value="Chromosome IX"/>
</dbReference>
<feature type="region of interest" description="Disordered" evidence="5">
    <location>
        <begin position="55"/>
        <end position="92"/>
    </location>
</feature>